<protein>
    <submittedName>
        <fullName evidence="9">Uncharacterized protein</fullName>
    </submittedName>
</protein>
<accession>A0ABN8PI92</accession>
<evidence type="ECO:0000259" key="8">
    <source>
        <dbReference type="PROSITE" id="PS50106"/>
    </source>
</evidence>
<feature type="region of interest" description="Disordered" evidence="6">
    <location>
        <begin position="1132"/>
        <end position="1151"/>
    </location>
</feature>
<feature type="compositionally biased region" description="Basic and acidic residues" evidence="6">
    <location>
        <begin position="1488"/>
        <end position="1497"/>
    </location>
</feature>
<feature type="domain" description="PDZ" evidence="8">
    <location>
        <begin position="930"/>
        <end position="987"/>
    </location>
</feature>
<dbReference type="InterPro" id="IPR055414">
    <property type="entry name" value="LRR_R13L4/SHOC2-like"/>
</dbReference>
<feature type="compositionally biased region" description="Basic residues" evidence="6">
    <location>
        <begin position="1172"/>
        <end position="1181"/>
    </location>
</feature>
<evidence type="ECO:0000313" key="9">
    <source>
        <dbReference type="EMBL" id="CAH3144398.1"/>
    </source>
</evidence>
<dbReference type="Gene3D" id="3.80.10.10">
    <property type="entry name" value="Ribonuclease Inhibitor"/>
    <property type="match status" value="4"/>
</dbReference>
<dbReference type="InterPro" id="IPR001478">
    <property type="entry name" value="PDZ"/>
</dbReference>
<dbReference type="SMART" id="SM00364">
    <property type="entry name" value="LRR_BAC"/>
    <property type="match status" value="11"/>
</dbReference>
<feature type="region of interest" description="Disordered" evidence="6">
    <location>
        <begin position="1159"/>
        <end position="1216"/>
    </location>
</feature>
<organism evidence="9 10">
    <name type="scientific">Porites lobata</name>
    <dbReference type="NCBI Taxonomy" id="104759"/>
    <lineage>
        <taxon>Eukaryota</taxon>
        <taxon>Metazoa</taxon>
        <taxon>Cnidaria</taxon>
        <taxon>Anthozoa</taxon>
        <taxon>Hexacorallia</taxon>
        <taxon>Scleractinia</taxon>
        <taxon>Fungiina</taxon>
        <taxon>Poritidae</taxon>
        <taxon>Porites</taxon>
    </lineage>
</organism>
<evidence type="ECO:0000256" key="4">
    <source>
        <dbReference type="PROSITE-ProRule" id="PRU00192"/>
    </source>
</evidence>
<feature type="region of interest" description="Disordered" evidence="6">
    <location>
        <begin position="1592"/>
        <end position="1611"/>
    </location>
</feature>
<dbReference type="Gene3D" id="2.30.42.10">
    <property type="match status" value="1"/>
</dbReference>
<feature type="compositionally biased region" description="Polar residues" evidence="6">
    <location>
        <begin position="433"/>
        <end position="445"/>
    </location>
</feature>
<dbReference type="SUPFAM" id="SSF50044">
    <property type="entry name" value="SH3-domain"/>
    <property type="match status" value="1"/>
</dbReference>
<name>A0ABN8PI92_9CNID</name>
<feature type="region of interest" description="Disordered" evidence="6">
    <location>
        <begin position="615"/>
        <end position="634"/>
    </location>
</feature>
<keyword evidence="5" id="KW-0175">Coiled coil</keyword>
<sequence length="1611" mass="181465">MMRRWTGLKSCFSVECEGDGEMAVLDLQHCNLTSVPTDIFKAEPNLEEIYLDANQIRELPRALFGLQGLHILGLSDNELTILPSAVSNLVNLREVDISKNGIIDLPESVKSCKCLEQFDASVNPIGKIPDSFTQLLNLTHLYLNDAFLDCLPSNFGRLTKLKVLEVRDNHLRSLPQSLSRVTSLERLDIGNNEFLELPTVVGYLVNLKELWMDNNGVRELPPEIGLLRQLLYLDVSQNRLERLPPEVECLQSLTDLYLSNNLLLELPDNIGALGNLQTLKVDENHLVELPDSIGRLSNLEELVVIHNELESLPASIGFLRKLQILYADENFLEGIPLELGSCTSMTILSLRDNRIVRIPDDIGRMPNLQVINLACNRLECLPYTFRKLTNLKALWLSENQSKPMVPLQSDFDHRTQSHVLTCFMFPQQPLSDEVSSSDQLNSEDSGSVPASLLEEQIRQRSSIVFNIDEDDYLSRLARYQSPYPKDVKDRAAQYLASRRQQQHQQQQNQQDIEVTEPVLPTSQHQCHQQDRHQFKYHYLYRNLHSSPESNRGKNQQESNRQPVAVVVHSVEHRDEPQLLRPQETPEVQTQSSDYSIGAQPVVKVQAINGNRRVISNGITQSGDTENGGGEPQPVIRAPVAANVRSFPGDRLIGGQTPVPEEPNPRRPPVYQPPPPYTPRENRVPPAPPSEVDSGPSAESLHSFREEMPSSLSSHHGRSRVGRLWSHSTGTPESGHINDVHSFNEEEPSFVQGPLRPPSYYEATSQSDRTLGLGNVVHHVWSANTGTITNGTHGSHRSPPPQYSAQAEVLSEVPVRSIVPEPKAPQNAYTQPIARVRPIVSVAQRLDISQEDAQRFENRVRQLQRERAMERRDVATVDGTQVVVGDNHRPQQVATATRRRSNSTDSRNSEQSVQSSQDDEEPVDNDPSVELIQVEVYKNPNLGFSIAGGVGSSSNPFHPNDNKSIYVTKVQPDGPAAFGLVPGDRILECTTKRFACNGLVLPLQYYQPRDHHSRKSCSLSKAQPSCEIAPYASSLQILEKMRLQTTQLTRRDIRYLFNVTVIKMSVPLNEVQQKRTSLRRTPPPKAPPKKGSPPRDRPLKTQDSNPEIAQLIPGFKLKKTGFRDSLIAEDVDNKHLTPAGSDEPENELLKKIKQRRVIVEQGNQNEAEETAKPKLKPKPKPKPHPDGRESERKLSSSSDDSSKENKGNSTDVNRNLVICKDSRGEPILRILPTLESLGKPPSKPVKVESLEDILAKYSRADIVIAHRRNTLSLPRNIEGSIGDVITEADEFQQEDYDDVDEETKAQILDKAKAEQTAEGDSGILEENYDDVDEIKEKVNEINRSMDEAQNAEPICEESYDDLDTVAEEAQNHLRNGIAVGSGETFGEEMYEALPGEEQGGSENGFDSLVENKVSPTATPREQIKEKGKKDLKKEMELQKKKEREELKRKKEEEKRREKEEKEEKKRREEEKKKRERDDRELRKKHKLKPGSEESHGVGELKSNFPGEGKFELSAKQGDTLVVVCEKGCPSGKWLVKNTEGHLGYVPMELIQLKIDSEGNRLSAIITEDFYEDVDKYQSKDQIEEEGYEQEVYDDIGGQEPIDEDFYEELPNN</sequence>
<feature type="compositionally biased region" description="Basic and acidic residues" evidence="6">
    <location>
        <begin position="1420"/>
        <end position="1480"/>
    </location>
</feature>
<proteinExistence type="predicted"/>
<keyword evidence="10" id="KW-1185">Reference proteome</keyword>
<dbReference type="EMBL" id="CALNXK010000073">
    <property type="protein sequence ID" value="CAH3144398.1"/>
    <property type="molecule type" value="Genomic_DNA"/>
</dbReference>
<feature type="region of interest" description="Disordered" evidence="6">
    <location>
        <begin position="876"/>
        <end position="924"/>
    </location>
</feature>
<feature type="region of interest" description="Disordered" evidence="6">
    <location>
        <begin position="1070"/>
        <end position="1111"/>
    </location>
</feature>
<feature type="region of interest" description="Disordered" evidence="6">
    <location>
        <begin position="1375"/>
        <end position="1509"/>
    </location>
</feature>
<dbReference type="PROSITE" id="PS51450">
    <property type="entry name" value="LRR"/>
    <property type="match status" value="3"/>
</dbReference>
<evidence type="ECO:0000256" key="6">
    <source>
        <dbReference type="SAM" id="MobiDB-lite"/>
    </source>
</evidence>
<dbReference type="PROSITE" id="PS50106">
    <property type="entry name" value="PDZ"/>
    <property type="match status" value="1"/>
</dbReference>
<dbReference type="Gene3D" id="2.30.30.40">
    <property type="entry name" value="SH3 Domains"/>
    <property type="match status" value="1"/>
</dbReference>
<feature type="compositionally biased region" description="Basic and acidic residues" evidence="6">
    <location>
        <begin position="1182"/>
        <end position="1205"/>
    </location>
</feature>
<feature type="domain" description="SH3" evidence="7">
    <location>
        <begin position="1492"/>
        <end position="1554"/>
    </location>
</feature>
<dbReference type="InterPro" id="IPR001452">
    <property type="entry name" value="SH3_domain"/>
</dbReference>
<dbReference type="InterPro" id="IPR036028">
    <property type="entry name" value="SH3-like_dom_sf"/>
</dbReference>
<feature type="region of interest" description="Disordered" evidence="6">
    <location>
        <begin position="1310"/>
        <end position="1330"/>
    </location>
</feature>
<dbReference type="SUPFAM" id="SSF52058">
    <property type="entry name" value="L domain-like"/>
    <property type="match status" value="2"/>
</dbReference>
<evidence type="ECO:0000256" key="3">
    <source>
        <dbReference type="ARBA" id="ARBA00022737"/>
    </source>
</evidence>
<feature type="compositionally biased region" description="Low complexity" evidence="6">
    <location>
        <begin position="902"/>
        <end position="915"/>
    </location>
</feature>
<dbReference type="PANTHER" id="PTHR23119">
    <property type="entry name" value="DISCS LARGE"/>
    <property type="match status" value="1"/>
</dbReference>
<feature type="compositionally biased region" description="Pro residues" evidence="6">
    <location>
        <begin position="659"/>
        <end position="677"/>
    </location>
</feature>
<dbReference type="InterPro" id="IPR032675">
    <property type="entry name" value="LRR_dom_sf"/>
</dbReference>
<dbReference type="SMART" id="SM00369">
    <property type="entry name" value="LRR_TYP"/>
    <property type="match status" value="13"/>
</dbReference>
<evidence type="ECO:0000256" key="2">
    <source>
        <dbReference type="ARBA" id="ARBA00022614"/>
    </source>
</evidence>
<keyword evidence="1 4" id="KW-0728">SH3 domain</keyword>
<feature type="region of interest" description="Disordered" evidence="6">
    <location>
        <begin position="433"/>
        <end position="452"/>
    </location>
</feature>
<feature type="region of interest" description="Disordered" evidence="6">
    <location>
        <begin position="646"/>
        <end position="739"/>
    </location>
</feature>
<comment type="caution">
    <text evidence="9">The sequence shown here is derived from an EMBL/GenBank/DDBJ whole genome shotgun (WGS) entry which is preliminary data.</text>
</comment>
<evidence type="ECO:0000313" key="10">
    <source>
        <dbReference type="Proteomes" id="UP001159405"/>
    </source>
</evidence>
<feature type="region of interest" description="Disordered" evidence="6">
    <location>
        <begin position="572"/>
        <end position="595"/>
    </location>
</feature>
<dbReference type="InterPro" id="IPR001611">
    <property type="entry name" value="Leu-rich_rpt"/>
</dbReference>
<keyword evidence="3" id="KW-0677">Repeat</keyword>
<evidence type="ECO:0000259" key="7">
    <source>
        <dbReference type="PROSITE" id="PS50002"/>
    </source>
</evidence>
<gene>
    <name evidence="9" type="ORF">PLOB_00043950</name>
</gene>
<feature type="coiled-coil region" evidence="5">
    <location>
        <begin position="845"/>
        <end position="872"/>
    </location>
</feature>
<evidence type="ECO:0000256" key="1">
    <source>
        <dbReference type="ARBA" id="ARBA00022443"/>
    </source>
</evidence>
<dbReference type="InterPro" id="IPR036034">
    <property type="entry name" value="PDZ_sf"/>
</dbReference>
<feature type="compositionally biased region" description="Acidic residues" evidence="6">
    <location>
        <begin position="1599"/>
        <end position="1611"/>
    </location>
</feature>
<evidence type="ECO:0000256" key="5">
    <source>
        <dbReference type="SAM" id="Coils"/>
    </source>
</evidence>
<keyword evidence="2" id="KW-0433">Leucine-rich repeat</keyword>
<dbReference type="PANTHER" id="PTHR23119:SF50">
    <property type="entry name" value="PDZ DOMAIN-CONTAINING PROTEIN"/>
    <property type="match status" value="1"/>
</dbReference>
<reference evidence="9 10" key="1">
    <citation type="submission" date="2022-05" db="EMBL/GenBank/DDBJ databases">
        <authorList>
            <consortium name="Genoscope - CEA"/>
            <person name="William W."/>
        </authorList>
    </citation>
    <scope>NUCLEOTIDE SEQUENCE [LARGE SCALE GENOMIC DNA]</scope>
</reference>
<dbReference type="Pfam" id="PF00595">
    <property type="entry name" value="PDZ"/>
    <property type="match status" value="1"/>
</dbReference>
<dbReference type="Pfam" id="PF13855">
    <property type="entry name" value="LRR_8"/>
    <property type="match status" value="2"/>
</dbReference>
<dbReference type="InterPro" id="IPR003591">
    <property type="entry name" value="Leu-rich_rpt_typical-subtyp"/>
</dbReference>
<dbReference type="InterPro" id="IPR050614">
    <property type="entry name" value="Synaptic_Scaffolding_LAP-MAGUK"/>
</dbReference>
<dbReference type="SUPFAM" id="SSF50156">
    <property type="entry name" value="PDZ domain-like"/>
    <property type="match status" value="1"/>
</dbReference>
<dbReference type="Proteomes" id="UP001159405">
    <property type="component" value="Unassembled WGS sequence"/>
</dbReference>
<dbReference type="Pfam" id="PF23598">
    <property type="entry name" value="LRR_14"/>
    <property type="match status" value="2"/>
</dbReference>
<feature type="compositionally biased region" description="Polar residues" evidence="6">
    <location>
        <begin position="585"/>
        <end position="594"/>
    </location>
</feature>
<dbReference type="PROSITE" id="PS50002">
    <property type="entry name" value="SH3"/>
    <property type="match status" value="1"/>
</dbReference>